<evidence type="ECO:0008006" key="4">
    <source>
        <dbReference type="Google" id="ProtNLM"/>
    </source>
</evidence>
<evidence type="ECO:0000313" key="3">
    <source>
        <dbReference type="Proteomes" id="UP001311915"/>
    </source>
</evidence>
<name>A0AAV9K229_9SOLN</name>
<dbReference type="EMBL" id="JAWPEI010000019">
    <property type="protein sequence ID" value="KAK4707335.1"/>
    <property type="molecule type" value="Genomic_DNA"/>
</dbReference>
<feature type="compositionally biased region" description="Polar residues" evidence="1">
    <location>
        <begin position="159"/>
        <end position="175"/>
    </location>
</feature>
<keyword evidence="3" id="KW-1185">Reference proteome</keyword>
<evidence type="ECO:0000256" key="1">
    <source>
        <dbReference type="SAM" id="MobiDB-lite"/>
    </source>
</evidence>
<reference evidence="2 3" key="1">
    <citation type="submission" date="2023-10" db="EMBL/GenBank/DDBJ databases">
        <title>Genome-Wide Identification Analysis in wild type Solanum Pinnatisectum Reveals Some Genes Defensing Phytophthora Infestans.</title>
        <authorList>
            <person name="Sun C."/>
        </authorList>
    </citation>
    <scope>NUCLEOTIDE SEQUENCE [LARGE SCALE GENOMIC DNA]</scope>
    <source>
        <strain evidence="2">LQN</strain>
        <tissue evidence="2">Leaf</tissue>
    </source>
</reference>
<dbReference type="Proteomes" id="UP001311915">
    <property type="component" value="Unassembled WGS sequence"/>
</dbReference>
<accession>A0AAV9K229</accession>
<sequence>MATLLQHVRPWMQHVIAEFEARVEEWMEHTIDQKVHAVQKRLDAFELRVLERLALTVDVTTLKKELESLCADVAVLLTPPETELESASTASVDDVCPRSGHTSDDIEAQRLRKRECQQTKVAWRASIVDEELRQQQAREIGVGPSSTVSTTEGAKKVDVSSTESAGIVDGSTTEGVPNVDPVGSGKPDPPAS</sequence>
<comment type="caution">
    <text evidence="2">The sequence shown here is derived from an EMBL/GenBank/DDBJ whole genome shotgun (WGS) entry which is preliminary data.</text>
</comment>
<organism evidence="2 3">
    <name type="scientific">Solanum pinnatisectum</name>
    <name type="common">tansyleaf nightshade</name>
    <dbReference type="NCBI Taxonomy" id="50273"/>
    <lineage>
        <taxon>Eukaryota</taxon>
        <taxon>Viridiplantae</taxon>
        <taxon>Streptophyta</taxon>
        <taxon>Embryophyta</taxon>
        <taxon>Tracheophyta</taxon>
        <taxon>Spermatophyta</taxon>
        <taxon>Magnoliopsida</taxon>
        <taxon>eudicotyledons</taxon>
        <taxon>Gunneridae</taxon>
        <taxon>Pentapetalae</taxon>
        <taxon>asterids</taxon>
        <taxon>lamiids</taxon>
        <taxon>Solanales</taxon>
        <taxon>Solanaceae</taxon>
        <taxon>Solanoideae</taxon>
        <taxon>Solaneae</taxon>
        <taxon>Solanum</taxon>
    </lineage>
</organism>
<protein>
    <recommendedName>
        <fullName evidence="4">Integrase core domain containing protein</fullName>
    </recommendedName>
</protein>
<dbReference type="AlphaFoldDB" id="A0AAV9K229"/>
<evidence type="ECO:0000313" key="2">
    <source>
        <dbReference type="EMBL" id="KAK4707335.1"/>
    </source>
</evidence>
<proteinExistence type="predicted"/>
<feature type="region of interest" description="Disordered" evidence="1">
    <location>
        <begin position="138"/>
        <end position="192"/>
    </location>
</feature>
<gene>
    <name evidence="2" type="ORF">R3W88_033109</name>
</gene>